<feature type="domain" description="N-acetyltransferase" evidence="3">
    <location>
        <begin position="1"/>
        <end position="141"/>
    </location>
</feature>
<comment type="caution">
    <text evidence="4">The sequence shown here is derived from an EMBL/GenBank/DDBJ whole genome shotgun (WGS) entry which is preliminary data.</text>
</comment>
<dbReference type="PROSITE" id="PS51186">
    <property type="entry name" value="GNAT"/>
    <property type="match status" value="1"/>
</dbReference>
<dbReference type="PANTHER" id="PTHR43800">
    <property type="entry name" value="PEPTIDYL-LYSINE N-ACETYLTRANSFERASE YJAB"/>
    <property type="match status" value="1"/>
</dbReference>
<proteinExistence type="predicted"/>
<dbReference type="Gene3D" id="3.40.630.30">
    <property type="match status" value="1"/>
</dbReference>
<evidence type="ECO:0000313" key="4">
    <source>
        <dbReference type="EMBL" id="RXQ95775.1"/>
    </source>
</evidence>
<dbReference type="SUPFAM" id="SSF55729">
    <property type="entry name" value="Acyl-CoA N-acyltransferases (Nat)"/>
    <property type="match status" value="1"/>
</dbReference>
<dbReference type="Proteomes" id="UP000289703">
    <property type="component" value="Unassembled WGS sequence"/>
</dbReference>
<accession>A0A4Q1JMF8</accession>
<dbReference type="EMBL" id="SAXA01000004">
    <property type="protein sequence ID" value="RXQ95775.1"/>
    <property type="molecule type" value="Genomic_DNA"/>
</dbReference>
<dbReference type="RefSeq" id="WP_129253667.1">
    <property type="nucleotide sequence ID" value="NZ_SAXA01000004.1"/>
</dbReference>
<dbReference type="OrthoDB" id="9788916at2"/>
<evidence type="ECO:0000256" key="2">
    <source>
        <dbReference type="ARBA" id="ARBA00023315"/>
    </source>
</evidence>
<keyword evidence="1 4" id="KW-0808">Transferase</keyword>
<protein>
    <submittedName>
        <fullName evidence="4">N-acetyltransferase</fullName>
    </submittedName>
</protein>
<keyword evidence="2" id="KW-0012">Acyltransferase</keyword>
<dbReference type="Pfam" id="PF13508">
    <property type="entry name" value="Acetyltransf_7"/>
    <property type="match status" value="1"/>
</dbReference>
<dbReference type="InterPro" id="IPR000182">
    <property type="entry name" value="GNAT_dom"/>
</dbReference>
<keyword evidence="5" id="KW-1185">Reference proteome</keyword>
<name>A0A4Q1JMF8_9BACT</name>
<dbReference type="InterPro" id="IPR016181">
    <property type="entry name" value="Acyl_CoA_acyltransferase"/>
</dbReference>
<dbReference type="AlphaFoldDB" id="A0A4Q1JMF8"/>
<reference evidence="4 5" key="1">
    <citation type="submission" date="2019-01" db="EMBL/GenBank/DDBJ databases">
        <title>Ancylomarina salipaludis sp. nov., isolated from a salt marsh.</title>
        <authorList>
            <person name="Yoon J.-H."/>
        </authorList>
    </citation>
    <scope>NUCLEOTIDE SEQUENCE [LARGE SCALE GENOMIC DNA]</scope>
    <source>
        <strain evidence="4 5">SHSM-M15</strain>
    </source>
</reference>
<evidence type="ECO:0000256" key="1">
    <source>
        <dbReference type="ARBA" id="ARBA00022679"/>
    </source>
</evidence>
<evidence type="ECO:0000313" key="5">
    <source>
        <dbReference type="Proteomes" id="UP000289703"/>
    </source>
</evidence>
<evidence type="ECO:0000259" key="3">
    <source>
        <dbReference type="PROSITE" id="PS51186"/>
    </source>
</evidence>
<sequence length="141" mass="16852">MIRKYKDSDIEEILEVWYQASRMAHPFLDADFMGMEKRNIRDVYIPNTTTWVYEKEGVILGFISMMGNEVGAIFVRPDMHGKGIGRQLMDFVAAYHDVMEVEVFERNTVGRAFYDKYGFELIEEYMHKFTNNRLLRLRYRK</sequence>
<dbReference type="CDD" id="cd04301">
    <property type="entry name" value="NAT_SF"/>
    <property type="match status" value="1"/>
</dbReference>
<gene>
    <name evidence="4" type="ORF">EO244_05555</name>
</gene>
<organism evidence="4 5">
    <name type="scientific">Ancylomarina salipaludis</name>
    <dbReference type="NCBI Taxonomy" id="2501299"/>
    <lineage>
        <taxon>Bacteria</taxon>
        <taxon>Pseudomonadati</taxon>
        <taxon>Bacteroidota</taxon>
        <taxon>Bacteroidia</taxon>
        <taxon>Marinilabiliales</taxon>
        <taxon>Marinifilaceae</taxon>
        <taxon>Ancylomarina</taxon>
    </lineage>
</organism>
<dbReference type="PANTHER" id="PTHR43800:SF1">
    <property type="entry name" value="PEPTIDYL-LYSINE N-ACETYLTRANSFERASE YJAB"/>
    <property type="match status" value="1"/>
</dbReference>
<dbReference type="GO" id="GO:0016747">
    <property type="term" value="F:acyltransferase activity, transferring groups other than amino-acyl groups"/>
    <property type="evidence" value="ECO:0007669"/>
    <property type="project" value="InterPro"/>
</dbReference>
<dbReference type="NCBIfam" id="NF007853">
    <property type="entry name" value="PRK10562.1"/>
    <property type="match status" value="1"/>
</dbReference>